<protein>
    <submittedName>
        <fullName evidence="1">Uncharacterized protein</fullName>
    </submittedName>
</protein>
<name>S2L1V9_LITA3</name>
<accession>S2L1V9</accession>
<evidence type="ECO:0000313" key="1">
    <source>
        <dbReference type="EMBL" id="EPC01654.1"/>
    </source>
</evidence>
<dbReference type="EMBL" id="ASTJ01000032">
    <property type="protein sequence ID" value="EPC01654.1"/>
    <property type="molecule type" value="Genomic_DNA"/>
</dbReference>
<dbReference type="Proteomes" id="UP000014463">
    <property type="component" value="Unassembled WGS sequence"/>
</dbReference>
<keyword evidence="2" id="KW-1185">Reference proteome</keyword>
<comment type="caution">
    <text evidence="1">The sequence shown here is derived from an EMBL/GenBank/DDBJ whole genome shotgun (WGS) entry which is preliminary data.</text>
</comment>
<proteinExistence type="predicted"/>
<reference evidence="1 2" key="1">
    <citation type="journal article" date="2013" name="Genome Announc.">
        <title>Draft genome sequence of the moderately halophilic gammaproteobacterium Halomonas anticariensis FP35.</title>
        <authorList>
            <person name="Tahrioui A."/>
            <person name="Quesada E."/>
            <person name="Llamas I."/>
        </authorList>
    </citation>
    <scope>NUCLEOTIDE SEQUENCE [LARGE SCALE GENOMIC DNA]</scope>
    <source>
        <strain evidence="2">DSM 16096 / CECT 5854 / LMG 22089 / FP35</strain>
    </source>
</reference>
<gene>
    <name evidence="1" type="ORF">L861_15325</name>
</gene>
<dbReference type="PATRIC" id="fig|1121939.11.peg.2925"/>
<evidence type="ECO:0000313" key="2">
    <source>
        <dbReference type="Proteomes" id="UP000014463"/>
    </source>
</evidence>
<organism evidence="1 2">
    <name type="scientific">Litchfieldella anticariensis (strain DSM 16096 / CECT 5854 / CIP 108499 / LMG 22089 / FP35)</name>
    <name type="common">Halomonas anticariensis</name>
    <dbReference type="NCBI Taxonomy" id="1121939"/>
    <lineage>
        <taxon>Bacteria</taxon>
        <taxon>Pseudomonadati</taxon>
        <taxon>Pseudomonadota</taxon>
        <taxon>Gammaproteobacteria</taxon>
        <taxon>Oceanospirillales</taxon>
        <taxon>Halomonadaceae</taxon>
        <taxon>Litchfieldella</taxon>
    </lineage>
</organism>
<sequence>MDMLAISDEREFHTNTRRSVALEDTMNELITTQAFWLGRMWI</sequence>
<dbReference type="AlphaFoldDB" id="S2L1V9"/>